<gene>
    <name evidence="2" type="ORF">FEZ63_19310</name>
</gene>
<protein>
    <submittedName>
        <fullName evidence="2">Isochorismatase family protein</fullName>
    </submittedName>
</protein>
<organism evidence="2 3">
    <name type="scientific">Microvirga brassicacearum</name>
    <dbReference type="NCBI Taxonomy" id="2580413"/>
    <lineage>
        <taxon>Bacteria</taxon>
        <taxon>Pseudomonadati</taxon>
        <taxon>Pseudomonadota</taxon>
        <taxon>Alphaproteobacteria</taxon>
        <taxon>Hyphomicrobiales</taxon>
        <taxon>Methylobacteriaceae</taxon>
        <taxon>Microvirga</taxon>
    </lineage>
</organism>
<dbReference type="InterPro" id="IPR050993">
    <property type="entry name" value="Isochorismatase_domain"/>
</dbReference>
<accession>A0A5N3P6B6</accession>
<dbReference type="RefSeq" id="WP_150947530.1">
    <property type="nucleotide sequence ID" value="NZ_VCMV01000038.1"/>
</dbReference>
<dbReference type="Pfam" id="PF00857">
    <property type="entry name" value="Isochorismatase"/>
    <property type="match status" value="1"/>
</dbReference>
<dbReference type="SUPFAM" id="SSF52499">
    <property type="entry name" value="Isochorismatase-like hydrolases"/>
    <property type="match status" value="1"/>
</dbReference>
<feature type="domain" description="Isochorismatase-like" evidence="1">
    <location>
        <begin position="10"/>
        <end position="158"/>
    </location>
</feature>
<dbReference type="EMBL" id="VCMV01000038">
    <property type="protein sequence ID" value="KAB0265270.1"/>
    <property type="molecule type" value="Genomic_DNA"/>
</dbReference>
<dbReference type="Gene3D" id="3.40.50.850">
    <property type="entry name" value="Isochorismatase-like"/>
    <property type="match status" value="1"/>
</dbReference>
<proteinExistence type="predicted"/>
<evidence type="ECO:0000313" key="2">
    <source>
        <dbReference type="EMBL" id="KAB0265270.1"/>
    </source>
</evidence>
<comment type="caution">
    <text evidence="2">The sequence shown here is derived from an EMBL/GenBank/DDBJ whole genome shotgun (WGS) entry which is preliminary data.</text>
</comment>
<evidence type="ECO:0000313" key="3">
    <source>
        <dbReference type="Proteomes" id="UP000325684"/>
    </source>
</evidence>
<dbReference type="AlphaFoldDB" id="A0A5N3P6B6"/>
<keyword evidence="3" id="KW-1185">Reference proteome</keyword>
<dbReference type="InterPro" id="IPR000868">
    <property type="entry name" value="Isochorismatase-like_dom"/>
</dbReference>
<reference evidence="2 3" key="1">
    <citation type="journal article" date="2019" name="Microorganisms">
        <title>Genome Insights into the Novel Species Microvirga brassicacearum, a Rapeseed Endophyte with Biotechnological Potential.</title>
        <authorList>
            <person name="Jimenez-Gomez A."/>
            <person name="Saati-Santamaria Z."/>
            <person name="Igual J.M."/>
            <person name="Rivas R."/>
            <person name="Mateos P.F."/>
            <person name="Garcia-Fraile P."/>
        </authorList>
    </citation>
    <scope>NUCLEOTIDE SEQUENCE [LARGE SCALE GENOMIC DNA]</scope>
    <source>
        <strain evidence="2 3">CDVBN77</strain>
    </source>
</reference>
<name>A0A5N3P6B6_9HYPH</name>
<dbReference type="PANTHER" id="PTHR14119">
    <property type="entry name" value="HYDROLASE"/>
    <property type="match status" value="1"/>
</dbReference>
<dbReference type="Proteomes" id="UP000325684">
    <property type="component" value="Unassembled WGS sequence"/>
</dbReference>
<dbReference type="InterPro" id="IPR036380">
    <property type="entry name" value="Isochorismatase-like_sf"/>
</dbReference>
<dbReference type="OrthoDB" id="9796958at2"/>
<evidence type="ECO:0000259" key="1">
    <source>
        <dbReference type="Pfam" id="PF00857"/>
    </source>
</evidence>
<dbReference type="PANTHER" id="PTHR14119:SF3">
    <property type="entry name" value="ISOCHORISMATASE DOMAIN-CONTAINING PROTEIN 2"/>
    <property type="match status" value="1"/>
</dbReference>
<sequence>MLLDASRSHLIVVDVQQRLLPAILDGEHLLRRIAVLLQGAQRLNVPVTVTEQYPKGLGPTVGAVVEALPPDAVVLPKLSFSAARDSAIVERLESQGRDQLVICGTEAHVCVLQTALGFRASGFEVAVVSDAVSSRASASVSAACARLIHAGCQWVTTEMVIFEWLAQAGTDDFRALSALIK</sequence>